<protein>
    <submittedName>
        <fullName evidence="3">Uncharacterized protein</fullName>
    </submittedName>
</protein>
<keyword evidence="6" id="KW-1185">Reference proteome</keyword>
<evidence type="ECO:0000313" key="5">
    <source>
        <dbReference type="Proteomes" id="UP000027154"/>
    </source>
</evidence>
<dbReference type="Proteomes" id="UP000324162">
    <property type="component" value="Unassembled WGS sequence"/>
</dbReference>
<dbReference type="EMBL" id="SEUJ01000077">
    <property type="protein sequence ID" value="KAA1151022.1"/>
    <property type="molecule type" value="Genomic_DNA"/>
</dbReference>
<dbReference type="AlphaFoldDB" id="A0A063KKC7"/>
<accession>A0A063KKC7</accession>
<feature type="signal peptide" evidence="1">
    <location>
        <begin position="1"/>
        <end position="20"/>
    </location>
</feature>
<proteinExistence type="predicted"/>
<name>A0A063KKC7_9GAMM</name>
<evidence type="ECO:0000313" key="4">
    <source>
        <dbReference type="EMBL" id="KDC49924.1"/>
    </source>
</evidence>
<evidence type="ECO:0000313" key="3">
    <source>
        <dbReference type="EMBL" id="KAA1157388.1"/>
    </source>
</evidence>
<dbReference type="Proteomes" id="UP000322915">
    <property type="component" value="Unassembled WGS sequence"/>
</dbReference>
<feature type="chain" id="PRO_5044538580" evidence="1">
    <location>
        <begin position="21"/>
        <end position="139"/>
    </location>
</feature>
<dbReference type="EMBL" id="SEUK01000054">
    <property type="protein sequence ID" value="KAA1157388.1"/>
    <property type="molecule type" value="Genomic_DNA"/>
</dbReference>
<dbReference type="EMBL" id="JJNZ01000052">
    <property type="protein sequence ID" value="KDC49924.1"/>
    <property type="molecule type" value="Genomic_DNA"/>
</dbReference>
<evidence type="ECO:0000313" key="7">
    <source>
        <dbReference type="Proteomes" id="UP000324162"/>
    </source>
</evidence>
<dbReference type="OrthoDB" id="6385825at2"/>
<evidence type="ECO:0000256" key="1">
    <source>
        <dbReference type="SAM" id="SignalP"/>
    </source>
</evidence>
<reference evidence="4 5" key="1">
    <citation type="submission" date="2014-04" db="EMBL/GenBank/DDBJ databases">
        <title>Pseudoalteromonas galatheae sp. nov., isolated from a deep-sea polychaete near Canal Concepcion, Chile.</title>
        <authorList>
            <person name="Machado H.R."/>
            <person name="Gram L."/>
            <person name="Vynne N.G."/>
        </authorList>
    </citation>
    <scope>NUCLEOTIDE SEQUENCE [LARGE SCALE GENOMIC DNA]</scope>
    <source>
        <strain evidence="4 5">KMM216</strain>
    </source>
</reference>
<dbReference type="Proteomes" id="UP000027154">
    <property type="component" value="Unassembled WGS sequence"/>
</dbReference>
<reference evidence="6 7" key="2">
    <citation type="submission" date="2019-01" db="EMBL/GenBank/DDBJ databases">
        <title>Genome sequences of marine Pseudoalteromonas species.</title>
        <authorList>
            <person name="Boraston A.B."/>
            <person name="Hehemann J.-H."/>
            <person name="Vickers C.J."/>
            <person name="Salama-Alber O."/>
            <person name="Abe K."/>
            <person name="Hettle A.J."/>
        </authorList>
    </citation>
    <scope>NUCLEOTIDE SEQUENCE [LARGE SCALE GENOMIC DNA]</scope>
    <source>
        <strain evidence="3 7">PS42</strain>
        <strain evidence="2 6">PS47</strain>
    </source>
</reference>
<organism evidence="3 7">
    <name type="scientific">Pseudoalteromonas fuliginea</name>
    <dbReference type="NCBI Taxonomy" id="1872678"/>
    <lineage>
        <taxon>Bacteria</taxon>
        <taxon>Pseudomonadati</taxon>
        <taxon>Pseudomonadota</taxon>
        <taxon>Gammaproteobacteria</taxon>
        <taxon>Alteromonadales</taxon>
        <taxon>Pseudoalteromonadaceae</taxon>
        <taxon>Pseudoalteromonas</taxon>
    </lineage>
</organism>
<evidence type="ECO:0000313" key="2">
    <source>
        <dbReference type="EMBL" id="KAA1151022.1"/>
    </source>
</evidence>
<keyword evidence="1" id="KW-0732">Signal</keyword>
<sequence>MKTFTLALLTLSSVSLNVFADTTLSASTITLKENEKVSFERAEINMEQQQGILVNTATTYYAPQVWINGRLELFFVGSTNGNQFCEERGHNQEISGSTITCGEDESAYGDFDWYNQSWGMKSTGSKNQCYQLYATIKCK</sequence>
<comment type="caution">
    <text evidence="3">The sequence shown here is derived from an EMBL/GenBank/DDBJ whole genome shotgun (WGS) entry which is preliminary data.</text>
</comment>
<evidence type="ECO:0000313" key="6">
    <source>
        <dbReference type="Proteomes" id="UP000322915"/>
    </source>
</evidence>
<dbReference type="RefSeq" id="WP_007377594.1">
    <property type="nucleotide sequence ID" value="NZ_JJNZ01000052.1"/>
</dbReference>
<gene>
    <name evidence="4" type="ORF">DC53_14650</name>
    <name evidence="3" type="ORF">EU508_16800</name>
    <name evidence="2" type="ORF">EU509_18145</name>
</gene>